<feature type="compositionally biased region" description="Basic and acidic residues" evidence="1">
    <location>
        <begin position="42"/>
        <end position="51"/>
    </location>
</feature>
<feature type="region of interest" description="Disordered" evidence="1">
    <location>
        <begin position="28"/>
        <end position="66"/>
    </location>
</feature>
<evidence type="ECO:0000256" key="1">
    <source>
        <dbReference type="SAM" id="MobiDB-lite"/>
    </source>
</evidence>
<protein>
    <submittedName>
        <fullName evidence="2">Uncharacterized protein</fullName>
    </submittedName>
</protein>
<dbReference type="Proteomes" id="UP000265520">
    <property type="component" value="Unassembled WGS sequence"/>
</dbReference>
<name>A0A392VW66_9FABA</name>
<accession>A0A392VW66</accession>
<sequence>DLKVVSTALGDKKQLVDRVIQALEDEEAAAVETGEGPSNANHADETDKEGGDTEEFVEDSDKSLSV</sequence>
<dbReference type="EMBL" id="LXQA011265880">
    <property type="protein sequence ID" value="MCI91211.1"/>
    <property type="molecule type" value="Genomic_DNA"/>
</dbReference>
<evidence type="ECO:0000313" key="2">
    <source>
        <dbReference type="EMBL" id="MCI91211.1"/>
    </source>
</evidence>
<proteinExistence type="predicted"/>
<reference evidence="2 3" key="1">
    <citation type="journal article" date="2018" name="Front. Plant Sci.">
        <title>Red Clover (Trifolium pratense) and Zigzag Clover (T. medium) - A Picture of Genomic Similarities and Differences.</title>
        <authorList>
            <person name="Dluhosova J."/>
            <person name="Istvanek J."/>
            <person name="Nedelnik J."/>
            <person name="Repkova J."/>
        </authorList>
    </citation>
    <scope>NUCLEOTIDE SEQUENCE [LARGE SCALE GENOMIC DNA]</scope>
    <source>
        <strain evidence="3">cv. 10/8</strain>
        <tissue evidence="2">Leaf</tissue>
    </source>
</reference>
<keyword evidence="3" id="KW-1185">Reference proteome</keyword>
<evidence type="ECO:0000313" key="3">
    <source>
        <dbReference type="Proteomes" id="UP000265520"/>
    </source>
</evidence>
<dbReference type="AlphaFoldDB" id="A0A392VW66"/>
<organism evidence="2 3">
    <name type="scientific">Trifolium medium</name>
    <dbReference type="NCBI Taxonomy" id="97028"/>
    <lineage>
        <taxon>Eukaryota</taxon>
        <taxon>Viridiplantae</taxon>
        <taxon>Streptophyta</taxon>
        <taxon>Embryophyta</taxon>
        <taxon>Tracheophyta</taxon>
        <taxon>Spermatophyta</taxon>
        <taxon>Magnoliopsida</taxon>
        <taxon>eudicotyledons</taxon>
        <taxon>Gunneridae</taxon>
        <taxon>Pentapetalae</taxon>
        <taxon>rosids</taxon>
        <taxon>fabids</taxon>
        <taxon>Fabales</taxon>
        <taxon>Fabaceae</taxon>
        <taxon>Papilionoideae</taxon>
        <taxon>50 kb inversion clade</taxon>
        <taxon>NPAAA clade</taxon>
        <taxon>Hologalegina</taxon>
        <taxon>IRL clade</taxon>
        <taxon>Trifolieae</taxon>
        <taxon>Trifolium</taxon>
    </lineage>
</organism>
<comment type="caution">
    <text evidence="2">The sequence shown here is derived from an EMBL/GenBank/DDBJ whole genome shotgun (WGS) entry which is preliminary data.</text>
</comment>
<feature type="non-terminal residue" evidence="2">
    <location>
        <position position="1"/>
    </location>
</feature>